<dbReference type="PANTHER" id="PTHR10379:SF14">
    <property type="entry name" value="NERVY, ISOFORM D"/>
    <property type="match status" value="1"/>
</dbReference>
<dbReference type="GO" id="GO:0006351">
    <property type="term" value="P:DNA-templated transcription"/>
    <property type="evidence" value="ECO:0007669"/>
    <property type="project" value="InterPro"/>
</dbReference>
<evidence type="ECO:0000256" key="5">
    <source>
        <dbReference type="SAM" id="MobiDB-lite"/>
    </source>
</evidence>
<organism evidence="7 8">
    <name type="scientific">Cinara cedri</name>
    <dbReference type="NCBI Taxonomy" id="506608"/>
    <lineage>
        <taxon>Eukaryota</taxon>
        <taxon>Metazoa</taxon>
        <taxon>Ecdysozoa</taxon>
        <taxon>Arthropoda</taxon>
        <taxon>Hexapoda</taxon>
        <taxon>Insecta</taxon>
        <taxon>Pterygota</taxon>
        <taxon>Neoptera</taxon>
        <taxon>Paraneoptera</taxon>
        <taxon>Hemiptera</taxon>
        <taxon>Sternorrhyncha</taxon>
        <taxon>Aphidomorpha</taxon>
        <taxon>Aphidoidea</taxon>
        <taxon>Aphididae</taxon>
        <taxon>Lachninae</taxon>
        <taxon>Cinara</taxon>
    </lineage>
</organism>
<dbReference type="EMBL" id="CABPRJ010000033">
    <property type="protein sequence ID" value="VVC26425.1"/>
    <property type="molecule type" value="Genomic_DNA"/>
</dbReference>
<sequence>MTCRWRHESAIMRVSDYHRCRSSHNPVVLDGADSRQPMEPKIIKEETIERDCGILDESITINNNNIKESAFRIHTRKSKNKSKDAVGFSSTSTSDSSGEHLLSPTHPSPAQIDVESESSSPPSDTFRNHSKLKRFLTTLVQFSGQISSQTSERVKGQIFTLVNNLISVEEFHHNIQEMTNFPLRPFVLPFLRSHLPSLQRDLLALARNNKQSLSQYLKQHENAYLDRDSQPSEPSEIFHQVERVPAPSPMQRENSGGGGGGGSGGGCGGGGGGNNNKRPYPMAAAMSSMADSYYETGYAADMEYQQPCVKRPNLSYALPFMYHPHLHPQEPPPPPPPAPPPSLPPSSHHPYNIIPLLHIREPEDQKGHVEDEWKNIHVMLNCILSMVEKTKKALGILQERGLTDTNFPDWNRKKSTEEVLAQTVRQTEERIEGIKKKAEESMNEIRHQAMIELQKLVMAAENRMIDLVAAERTKTTGNRTTGTAASLQISPSLISQYNKIKSVRAGGGCCGVFHDGFFLKPTRRPGVAGREGGAPPSISGILIGPKDWRAHAQPQPPSFPAPSRPCRPLAADLYDRVRRRRAGALVFRAFRARLYIRTRIPTRRRSSSPRPRRARPPSPVRNPACQSPRPPRECTAAARNIALEEIRVLRRRRRRLCVVYTYTRPGIAVYA</sequence>
<dbReference type="AlphaFoldDB" id="A0A5E4M3C4"/>
<dbReference type="InterPro" id="IPR014896">
    <property type="entry name" value="NHR2"/>
</dbReference>
<dbReference type="GO" id="GO:0003714">
    <property type="term" value="F:transcription corepressor activity"/>
    <property type="evidence" value="ECO:0007669"/>
    <property type="project" value="InterPro"/>
</dbReference>
<evidence type="ECO:0000256" key="1">
    <source>
        <dbReference type="ARBA" id="ARBA00004123"/>
    </source>
</evidence>
<feature type="domain" description="TAFH" evidence="6">
    <location>
        <begin position="126"/>
        <end position="221"/>
    </location>
</feature>
<dbReference type="Gene3D" id="6.10.250.230">
    <property type="match status" value="1"/>
</dbReference>
<dbReference type="SUPFAM" id="SSF158553">
    <property type="entry name" value="TAFH domain-like"/>
    <property type="match status" value="1"/>
</dbReference>
<dbReference type="InterPro" id="IPR013289">
    <property type="entry name" value="CBFA2T1/2/3"/>
</dbReference>
<keyword evidence="2" id="KW-0805">Transcription regulation</keyword>
<dbReference type="InterPro" id="IPR037249">
    <property type="entry name" value="TAFH/NHR1_dom_sf"/>
</dbReference>
<feature type="region of interest" description="Disordered" evidence="5">
    <location>
        <begin position="76"/>
        <end position="128"/>
    </location>
</feature>
<reference evidence="7 8" key="1">
    <citation type="submission" date="2019-08" db="EMBL/GenBank/DDBJ databases">
        <authorList>
            <person name="Alioto T."/>
            <person name="Alioto T."/>
            <person name="Gomez Garrido J."/>
        </authorList>
    </citation>
    <scope>NUCLEOTIDE SEQUENCE [LARGE SCALE GENOMIC DNA]</scope>
</reference>
<dbReference type="PROSITE" id="PS51119">
    <property type="entry name" value="TAFH"/>
    <property type="match status" value="1"/>
</dbReference>
<dbReference type="PRINTS" id="PR01875">
    <property type="entry name" value="ETOFAMILY"/>
</dbReference>
<evidence type="ECO:0000259" key="6">
    <source>
        <dbReference type="PROSITE" id="PS51119"/>
    </source>
</evidence>
<gene>
    <name evidence="7" type="ORF">CINCED_3A010319</name>
</gene>
<evidence type="ECO:0000256" key="3">
    <source>
        <dbReference type="ARBA" id="ARBA00023163"/>
    </source>
</evidence>
<evidence type="ECO:0000313" key="8">
    <source>
        <dbReference type="Proteomes" id="UP000325440"/>
    </source>
</evidence>
<feature type="region of interest" description="Disordered" evidence="5">
    <location>
        <begin position="601"/>
        <end position="633"/>
    </location>
</feature>
<feature type="compositionally biased region" description="Pro residues" evidence="5">
    <location>
        <begin position="329"/>
        <end position="344"/>
    </location>
</feature>
<evidence type="ECO:0000313" key="7">
    <source>
        <dbReference type="EMBL" id="VVC26425.1"/>
    </source>
</evidence>
<feature type="compositionally biased region" description="Basic residues" evidence="5">
    <location>
        <begin position="601"/>
        <end position="615"/>
    </location>
</feature>
<dbReference type="GO" id="GO:0005634">
    <property type="term" value="C:nucleus"/>
    <property type="evidence" value="ECO:0007669"/>
    <property type="project" value="UniProtKB-SubCell"/>
</dbReference>
<dbReference type="Pfam" id="PF08788">
    <property type="entry name" value="NHR2"/>
    <property type="match status" value="1"/>
</dbReference>
<evidence type="ECO:0000256" key="2">
    <source>
        <dbReference type="ARBA" id="ARBA00023015"/>
    </source>
</evidence>
<evidence type="ECO:0000256" key="4">
    <source>
        <dbReference type="ARBA" id="ARBA00023242"/>
    </source>
</evidence>
<comment type="subcellular location">
    <subcellularLocation>
        <location evidence="1">Nucleus</location>
    </subcellularLocation>
</comment>
<proteinExistence type="predicted"/>
<accession>A0A5E4M3C4</accession>
<feature type="region of interest" description="Disordered" evidence="5">
    <location>
        <begin position="246"/>
        <end position="272"/>
    </location>
</feature>
<dbReference type="SMART" id="SM00549">
    <property type="entry name" value="TAFH"/>
    <property type="match status" value="1"/>
</dbReference>
<keyword evidence="4" id="KW-0539">Nucleus</keyword>
<feature type="region of interest" description="Disordered" evidence="5">
    <location>
        <begin position="325"/>
        <end position="350"/>
    </location>
</feature>
<dbReference type="Pfam" id="PF07531">
    <property type="entry name" value="TAFH"/>
    <property type="match status" value="1"/>
</dbReference>
<dbReference type="OrthoDB" id="2951111at2759"/>
<keyword evidence="3" id="KW-0804">Transcription</keyword>
<protein>
    <submittedName>
        <fullName evidence="7">TAFH/NHR1,NHR2-like,CBFA2T family</fullName>
    </submittedName>
</protein>
<feature type="compositionally biased region" description="Gly residues" evidence="5">
    <location>
        <begin position="255"/>
        <end position="272"/>
    </location>
</feature>
<name>A0A5E4M3C4_9HEMI</name>
<dbReference type="Proteomes" id="UP000325440">
    <property type="component" value="Unassembled WGS sequence"/>
</dbReference>
<dbReference type="Gene3D" id="1.20.120.1110">
    <property type="entry name" value="TAFH/NHR1 domain"/>
    <property type="match status" value="1"/>
</dbReference>
<dbReference type="PANTHER" id="PTHR10379">
    <property type="entry name" value="MTG8 ETO EIGHT TWENTY ONE PROTEIN"/>
    <property type="match status" value="1"/>
</dbReference>
<dbReference type="InterPro" id="IPR003894">
    <property type="entry name" value="TAFH_NHR1"/>
</dbReference>
<keyword evidence="8" id="KW-1185">Reference proteome</keyword>